<dbReference type="OrthoDB" id="9812349at2"/>
<evidence type="ECO:0000313" key="3">
    <source>
        <dbReference type="Proteomes" id="UP000254701"/>
    </source>
</evidence>
<dbReference type="PANTHER" id="PTHR34980">
    <property type="entry name" value="INNER MEMBRANE PROTEIN-RELATED-RELATED"/>
    <property type="match status" value="1"/>
</dbReference>
<reference evidence="2 3" key="1">
    <citation type="submission" date="2018-06" db="EMBL/GenBank/DDBJ databases">
        <authorList>
            <consortium name="Pathogen Informatics"/>
            <person name="Doyle S."/>
        </authorList>
    </citation>
    <scope>NUCLEOTIDE SEQUENCE [LARGE SCALE GENOMIC DNA]</scope>
    <source>
        <strain evidence="2 3">NCTC10684</strain>
    </source>
</reference>
<dbReference type="InterPro" id="IPR008523">
    <property type="entry name" value="DUF805"/>
</dbReference>
<evidence type="ECO:0000256" key="1">
    <source>
        <dbReference type="SAM" id="Phobius"/>
    </source>
</evidence>
<keyword evidence="1" id="KW-0472">Membrane</keyword>
<dbReference type="Proteomes" id="UP000254701">
    <property type="component" value="Unassembled WGS sequence"/>
</dbReference>
<dbReference type="PANTHER" id="PTHR34980:SF2">
    <property type="entry name" value="INNER MEMBRANE PROTEIN YHAH-RELATED"/>
    <property type="match status" value="1"/>
</dbReference>
<feature type="transmembrane region" description="Helical" evidence="1">
    <location>
        <begin position="165"/>
        <end position="187"/>
    </location>
</feature>
<organism evidence="2 3">
    <name type="scientific">Aminobacter aminovorans</name>
    <name type="common">Chelatobacter heintzii</name>
    <dbReference type="NCBI Taxonomy" id="83263"/>
    <lineage>
        <taxon>Bacteria</taxon>
        <taxon>Pseudomonadati</taxon>
        <taxon>Pseudomonadota</taxon>
        <taxon>Alphaproteobacteria</taxon>
        <taxon>Hyphomicrobiales</taxon>
        <taxon>Phyllobacteriaceae</taxon>
        <taxon>Aminobacter</taxon>
    </lineage>
</organism>
<feature type="transmembrane region" description="Helical" evidence="1">
    <location>
        <begin position="130"/>
        <end position="150"/>
    </location>
</feature>
<keyword evidence="1" id="KW-1133">Transmembrane helix</keyword>
<sequence length="245" mass="26070">MRGEVLHYDQAQGFGFIAAVDGSRYTFAREDLRGTAIPGKGTQIEFQPSGSQARDVFAIHAQVGAGQMAAVPAAATSVPQFGRRGSDQEVSAGMAATTAPASTGLWSYFWRSLTTNYASFGARARRKEYWGYYLFWAIAAVALSAIGFGIDGALGNLDAGMEEPIAGLALPGLFVLATLLPSIAVTVRRIHDLGLSGWFYLLIVLPYVGSLIIFVFAVIPSQKHENKWGPVPVGVKVPPPYAAAS</sequence>
<dbReference type="EMBL" id="UFSM01000001">
    <property type="protein sequence ID" value="SUU87581.1"/>
    <property type="molecule type" value="Genomic_DNA"/>
</dbReference>
<dbReference type="AlphaFoldDB" id="A0A380WFA7"/>
<feature type="transmembrane region" description="Helical" evidence="1">
    <location>
        <begin position="199"/>
        <end position="219"/>
    </location>
</feature>
<evidence type="ECO:0000313" key="2">
    <source>
        <dbReference type="EMBL" id="SUU87581.1"/>
    </source>
</evidence>
<dbReference type="GO" id="GO:0005886">
    <property type="term" value="C:plasma membrane"/>
    <property type="evidence" value="ECO:0007669"/>
    <property type="project" value="TreeGrafter"/>
</dbReference>
<dbReference type="Pfam" id="PF05656">
    <property type="entry name" value="DUF805"/>
    <property type="match status" value="1"/>
</dbReference>
<dbReference type="InterPro" id="IPR012340">
    <property type="entry name" value="NA-bd_OB-fold"/>
</dbReference>
<dbReference type="Gene3D" id="2.40.50.140">
    <property type="entry name" value="Nucleic acid-binding proteins"/>
    <property type="match status" value="1"/>
</dbReference>
<keyword evidence="1" id="KW-0812">Transmembrane</keyword>
<accession>A0A380WFA7</accession>
<protein>
    <submittedName>
        <fullName evidence="2">Inner membrane protein yhaI</fullName>
    </submittedName>
</protein>
<dbReference type="RefSeq" id="WP_115730066.1">
    <property type="nucleotide sequence ID" value="NZ_BAAAVY010000006.1"/>
</dbReference>
<proteinExistence type="predicted"/>
<name>A0A380WFA7_AMIAI</name>
<gene>
    <name evidence="2" type="primary">yhaI</name>
    <name evidence="2" type="ORF">NCTC10684_00782</name>
</gene>